<evidence type="ECO:0000313" key="10">
    <source>
        <dbReference type="Proteomes" id="UP000241769"/>
    </source>
</evidence>
<keyword evidence="5 7" id="KW-0106">Calcium</keyword>
<comment type="caution">
    <text evidence="9">The sequence shown here is derived from an EMBL/GenBank/DDBJ whole genome shotgun (WGS) entry which is preliminary data.</text>
</comment>
<dbReference type="PANTHER" id="PTHR14218:SF15">
    <property type="entry name" value="TRIPEPTIDYL-PEPTIDASE 1"/>
    <property type="match status" value="1"/>
</dbReference>
<protein>
    <submittedName>
        <fullName evidence="9">Tripeptidyl-peptidase 1-like</fullName>
    </submittedName>
</protein>
<sequence length="596" mass="64319">MPSRSLILTQARTHARHARTHARTHVFLPLYHISISQDANTFSIGQPLEDLFGGGSLPGTDWLLKGPADPQAFHTVTFAAKPKARALDLCTSEVEMNTSPTSPSFGTVYDATRVHNMFSQPEATQQIQKFLKTNNMKSSTRGEFTTVTAPVHVLEKVLGAKFLRFTSITSRLSVLRTSSYTVPSQLTEYVSFITNTVSFPLARRHIRAHDAYSDKSITPRILFRSYSMSDPIVKNADATQSVFGALSQSYDPADLLQFQKINNLHPTPVANVIGPNFPKKCSESMDHCSEASLDMQYIMGVAQNASTVYWAIPDGSQDPFLEWIMSVSAMARPPLVHSISYGAVEALVPAEHMDRFTLEACKLGLRGVTIVVSSGDDGVANYIAQDDLKQCGFSPSFPASCPFVLSVGATQGLESGKPETACSSDKGGQITTGGGFSRLFGLPSWQRDFVHRYLYSGNTTKLPSFSSFSYNGRGYPDISAAGHSYSIVIGGQSVGLSGTSAATPVIAAMLTHINSERLSLGKSPLGFVNPAIYHAARAVKGAFNDITTGDNRCLTSPPEKPVCCPSGFQASAGWDPVTGVGTPNFDKLKEALVSMR</sequence>
<keyword evidence="10" id="KW-1185">Reference proteome</keyword>
<evidence type="ECO:0000256" key="6">
    <source>
        <dbReference type="ARBA" id="ARBA00023145"/>
    </source>
</evidence>
<gene>
    <name evidence="9" type="ORF">PROFUN_02689</name>
</gene>
<feature type="active site" description="Charge relay system" evidence="7">
    <location>
        <position position="294"/>
    </location>
</feature>
<evidence type="ECO:0000256" key="2">
    <source>
        <dbReference type="ARBA" id="ARBA00022723"/>
    </source>
</evidence>
<feature type="binding site" evidence="7">
    <location>
        <position position="575"/>
    </location>
    <ligand>
        <name>Ca(2+)</name>
        <dbReference type="ChEBI" id="CHEBI:29108"/>
    </ligand>
</feature>
<comment type="cofactor">
    <cofactor evidence="7">
        <name>Ca(2+)</name>
        <dbReference type="ChEBI" id="CHEBI:29108"/>
    </cofactor>
    <text evidence="7">Binds 1 Ca(2+) ion per subunit.</text>
</comment>
<dbReference type="PROSITE" id="PS51695">
    <property type="entry name" value="SEDOLISIN"/>
    <property type="match status" value="1"/>
</dbReference>
<feature type="active site" description="Charge relay system" evidence="7">
    <location>
        <position position="290"/>
    </location>
</feature>
<accession>A0A2P6NVF7</accession>
<evidence type="ECO:0000256" key="3">
    <source>
        <dbReference type="ARBA" id="ARBA00022801"/>
    </source>
</evidence>
<keyword evidence="6" id="KW-0865">Zymogen</keyword>
<feature type="binding site" evidence="7">
    <location>
        <position position="573"/>
    </location>
    <ligand>
        <name>Ca(2+)</name>
        <dbReference type="ChEBI" id="CHEBI:29108"/>
    </ligand>
</feature>
<dbReference type="InterPro" id="IPR000209">
    <property type="entry name" value="Peptidase_S8/S53_dom"/>
</dbReference>
<evidence type="ECO:0000256" key="1">
    <source>
        <dbReference type="ARBA" id="ARBA00022670"/>
    </source>
</evidence>
<organism evidence="9 10">
    <name type="scientific">Planoprotostelium fungivorum</name>
    <dbReference type="NCBI Taxonomy" id="1890364"/>
    <lineage>
        <taxon>Eukaryota</taxon>
        <taxon>Amoebozoa</taxon>
        <taxon>Evosea</taxon>
        <taxon>Variosea</taxon>
        <taxon>Cavosteliida</taxon>
        <taxon>Cavosteliaceae</taxon>
        <taxon>Planoprotostelium</taxon>
    </lineage>
</organism>
<dbReference type="STRING" id="1890364.A0A2P6NVF7"/>
<dbReference type="GO" id="GO:0008240">
    <property type="term" value="F:tripeptidyl-peptidase activity"/>
    <property type="evidence" value="ECO:0007669"/>
    <property type="project" value="TreeGrafter"/>
</dbReference>
<evidence type="ECO:0000259" key="8">
    <source>
        <dbReference type="PROSITE" id="PS51695"/>
    </source>
</evidence>
<evidence type="ECO:0000313" key="9">
    <source>
        <dbReference type="EMBL" id="PRP87952.1"/>
    </source>
</evidence>
<reference evidence="9 10" key="1">
    <citation type="journal article" date="2018" name="Genome Biol. Evol.">
        <title>Multiple Roots of Fruiting Body Formation in Amoebozoa.</title>
        <authorList>
            <person name="Hillmann F."/>
            <person name="Forbes G."/>
            <person name="Novohradska S."/>
            <person name="Ferling I."/>
            <person name="Riege K."/>
            <person name="Groth M."/>
            <person name="Westermann M."/>
            <person name="Marz M."/>
            <person name="Spaller T."/>
            <person name="Winckler T."/>
            <person name="Schaap P."/>
            <person name="Glockner G."/>
        </authorList>
    </citation>
    <scope>NUCLEOTIDE SEQUENCE [LARGE SCALE GENOMIC DNA]</scope>
    <source>
        <strain evidence="9 10">Jena</strain>
    </source>
</reference>
<evidence type="ECO:0000256" key="7">
    <source>
        <dbReference type="PROSITE-ProRule" id="PRU01032"/>
    </source>
</evidence>
<proteinExistence type="predicted"/>
<dbReference type="InterPro" id="IPR023828">
    <property type="entry name" value="Peptidase_S8_Ser-AS"/>
</dbReference>
<keyword evidence="4 7" id="KW-0720">Serine protease</keyword>
<dbReference type="PROSITE" id="PS00138">
    <property type="entry name" value="SUBTILASE_SER"/>
    <property type="match status" value="1"/>
</dbReference>
<feature type="active site" description="Charge relay system" evidence="7">
    <location>
        <position position="500"/>
    </location>
</feature>
<evidence type="ECO:0000256" key="4">
    <source>
        <dbReference type="ARBA" id="ARBA00022825"/>
    </source>
</evidence>
<dbReference type="Pfam" id="PF00082">
    <property type="entry name" value="Peptidase_S8"/>
    <property type="match status" value="1"/>
</dbReference>
<keyword evidence="1 7" id="KW-0645">Protease</keyword>
<dbReference type="PANTHER" id="PTHR14218">
    <property type="entry name" value="PROTEASE S8 TRIPEPTIDYL PEPTIDASE I CLN2"/>
    <property type="match status" value="1"/>
</dbReference>
<evidence type="ECO:0000256" key="5">
    <source>
        <dbReference type="ARBA" id="ARBA00022837"/>
    </source>
</evidence>
<dbReference type="InterPro" id="IPR015366">
    <property type="entry name" value="S53_propep"/>
</dbReference>
<keyword evidence="3 7" id="KW-0378">Hydrolase</keyword>
<dbReference type="Gene3D" id="3.40.50.200">
    <property type="entry name" value="Peptidase S8/S53 domain"/>
    <property type="match status" value="1"/>
</dbReference>
<dbReference type="EMBL" id="MDYQ01000016">
    <property type="protein sequence ID" value="PRP87952.1"/>
    <property type="molecule type" value="Genomic_DNA"/>
</dbReference>
<dbReference type="GO" id="GO:0046872">
    <property type="term" value="F:metal ion binding"/>
    <property type="evidence" value="ECO:0007669"/>
    <property type="project" value="UniProtKB-UniRule"/>
</dbReference>
<dbReference type="SMART" id="SM00944">
    <property type="entry name" value="Pro-kuma_activ"/>
    <property type="match status" value="1"/>
</dbReference>
<dbReference type="GO" id="GO:0004252">
    <property type="term" value="F:serine-type endopeptidase activity"/>
    <property type="evidence" value="ECO:0007669"/>
    <property type="project" value="UniProtKB-UniRule"/>
</dbReference>
<name>A0A2P6NVF7_9EUKA</name>
<dbReference type="InterPro" id="IPR036852">
    <property type="entry name" value="Peptidase_S8/S53_dom_sf"/>
</dbReference>
<dbReference type="GO" id="GO:0006508">
    <property type="term" value="P:proteolysis"/>
    <property type="evidence" value="ECO:0007669"/>
    <property type="project" value="UniProtKB-KW"/>
</dbReference>
<feature type="binding site" evidence="7">
    <location>
        <position position="545"/>
    </location>
    <ligand>
        <name>Ca(2+)</name>
        <dbReference type="ChEBI" id="CHEBI:29108"/>
    </ligand>
</feature>
<dbReference type="Proteomes" id="UP000241769">
    <property type="component" value="Unassembled WGS sequence"/>
</dbReference>
<feature type="domain" description="Peptidase S53" evidence="8">
    <location>
        <begin position="216"/>
        <end position="595"/>
    </location>
</feature>
<dbReference type="InterPro" id="IPR030400">
    <property type="entry name" value="Sedolisin_dom"/>
</dbReference>
<dbReference type="SUPFAM" id="SSF52743">
    <property type="entry name" value="Subtilisin-like"/>
    <property type="match status" value="1"/>
</dbReference>
<dbReference type="CDD" id="cd04056">
    <property type="entry name" value="Peptidases_S53"/>
    <property type="match status" value="1"/>
</dbReference>
<keyword evidence="2 7" id="KW-0479">Metal-binding</keyword>
<dbReference type="Pfam" id="PF09286">
    <property type="entry name" value="Pro-kuma_activ"/>
    <property type="match status" value="1"/>
</dbReference>
<dbReference type="InterPro" id="IPR050819">
    <property type="entry name" value="Tripeptidyl-peptidase_I"/>
</dbReference>
<dbReference type="OrthoDB" id="14633at2759"/>
<dbReference type="InParanoid" id="A0A2P6NVF7"/>
<feature type="binding site" evidence="7">
    <location>
        <position position="546"/>
    </location>
    <ligand>
        <name>Ca(2+)</name>
        <dbReference type="ChEBI" id="CHEBI:29108"/>
    </ligand>
</feature>
<dbReference type="AlphaFoldDB" id="A0A2P6NVF7"/>
<dbReference type="SUPFAM" id="SSF54897">
    <property type="entry name" value="Protease propeptides/inhibitors"/>
    <property type="match status" value="1"/>
</dbReference>